<evidence type="ECO:0000313" key="2">
    <source>
        <dbReference type="Proteomes" id="UP001295444"/>
    </source>
</evidence>
<proteinExistence type="predicted"/>
<keyword evidence="2" id="KW-1185">Reference proteome</keyword>
<protein>
    <submittedName>
        <fullName evidence="1">Uncharacterized protein</fullName>
    </submittedName>
</protein>
<evidence type="ECO:0000313" key="1">
    <source>
        <dbReference type="EMBL" id="CAH2311874.1"/>
    </source>
</evidence>
<dbReference type="AlphaFoldDB" id="A0AAD1SWX3"/>
<accession>A0AAD1SWX3</accession>
<reference evidence="1" key="1">
    <citation type="submission" date="2022-03" db="EMBL/GenBank/DDBJ databases">
        <authorList>
            <person name="Alioto T."/>
            <person name="Alioto T."/>
            <person name="Gomez Garrido J."/>
        </authorList>
    </citation>
    <scope>NUCLEOTIDE SEQUENCE</scope>
</reference>
<dbReference type="Proteomes" id="UP001295444">
    <property type="component" value="Chromosome 08"/>
</dbReference>
<dbReference type="EMBL" id="OW240919">
    <property type="protein sequence ID" value="CAH2311874.1"/>
    <property type="molecule type" value="Genomic_DNA"/>
</dbReference>
<sequence>MTYFEKHCIGTTKLMKTLSWGYQELIISQTQTLDKIKQAWHQELGHTIPDDTWEKLLRKMLPTPRLDSPQTCVLFMLPRGIPKHIGTIIYHTIISANLLISRLWKKMISPTIDGLIKQVDQNWEYELMATTQFDARTHINEAHGTWIACTKPKVREPEATNPSN</sequence>
<name>A0AAD1SWX3_PELCU</name>
<organism evidence="1 2">
    <name type="scientific">Pelobates cultripes</name>
    <name type="common">Western spadefoot toad</name>
    <dbReference type="NCBI Taxonomy" id="61616"/>
    <lineage>
        <taxon>Eukaryota</taxon>
        <taxon>Metazoa</taxon>
        <taxon>Chordata</taxon>
        <taxon>Craniata</taxon>
        <taxon>Vertebrata</taxon>
        <taxon>Euteleostomi</taxon>
        <taxon>Amphibia</taxon>
        <taxon>Batrachia</taxon>
        <taxon>Anura</taxon>
        <taxon>Pelobatoidea</taxon>
        <taxon>Pelobatidae</taxon>
        <taxon>Pelobates</taxon>
    </lineage>
</organism>
<gene>
    <name evidence="1" type="ORF">PECUL_23A022642</name>
</gene>